<proteinExistence type="predicted"/>
<dbReference type="EMBL" id="JACPRF010000051">
    <property type="protein sequence ID" value="MBI2875580.1"/>
    <property type="molecule type" value="Genomic_DNA"/>
</dbReference>
<evidence type="ECO:0000313" key="2">
    <source>
        <dbReference type="Proteomes" id="UP000769766"/>
    </source>
</evidence>
<reference evidence="1" key="1">
    <citation type="submission" date="2020-07" db="EMBL/GenBank/DDBJ databases">
        <title>Huge and variable diversity of episymbiotic CPR bacteria and DPANN archaea in groundwater ecosystems.</title>
        <authorList>
            <person name="He C.Y."/>
            <person name="Keren R."/>
            <person name="Whittaker M."/>
            <person name="Farag I.F."/>
            <person name="Doudna J."/>
            <person name="Cate J.H.D."/>
            <person name="Banfield J.F."/>
        </authorList>
    </citation>
    <scope>NUCLEOTIDE SEQUENCE</scope>
    <source>
        <strain evidence="1">NC_groundwater_672_Ag_B-0.1um_62_36</strain>
    </source>
</reference>
<gene>
    <name evidence="1" type="ORF">HYY20_01720</name>
</gene>
<name>A0A932FUG7_UNCTE</name>
<sequence>MRERQLYFGKRSTGKGGRWTSFEDHPRLSQTKGNIYGRCVPCMEELWSQLDQGREAIRLGRAYHCWKVAVVLPSEEHCLTLLALFEERFLADHDQVYGRYGTASPESPTQVVVFNAYGDPARRDRLRQEVALCAQEIDPGAEVFVNRACTNLYAELLGPWEAWEEETPILWPERVETVKERIKRLLYQ</sequence>
<comment type="caution">
    <text evidence="1">The sequence shown here is derived from an EMBL/GenBank/DDBJ whole genome shotgun (WGS) entry which is preliminary data.</text>
</comment>
<protein>
    <submittedName>
        <fullName evidence="1">Uncharacterized protein</fullName>
    </submittedName>
</protein>
<dbReference type="Proteomes" id="UP000769766">
    <property type="component" value="Unassembled WGS sequence"/>
</dbReference>
<organism evidence="1 2">
    <name type="scientific">Tectimicrobiota bacterium</name>
    <dbReference type="NCBI Taxonomy" id="2528274"/>
    <lineage>
        <taxon>Bacteria</taxon>
        <taxon>Pseudomonadati</taxon>
        <taxon>Nitrospinota/Tectimicrobiota group</taxon>
        <taxon>Candidatus Tectimicrobiota</taxon>
    </lineage>
</organism>
<dbReference type="AlphaFoldDB" id="A0A932FUG7"/>
<evidence type="ECO:0000313" key="1">
    <source>
        <dbReference type="EMBL" id="MBI2875580.1"/>
    </source>
</evidence>
<accession>A0A932FUG7</accession>